<sequence length="531" mass="59727">MPVCAGYELTGKDARTDTMAYVNVSCRAERPRPNKKLDLDRNFRNSSRRIVIIEYGGAAFGFHNGPKKVAFPQRRQPPPPTRRKRRRRAGARHAPAERQQPKHFSCRISLQSRQLRQIRGPARTRRGQNKSSDTFNSTAMGESLNRERGDGFWPASAAARPRAPGKYRRTPESLALVLFYTRHNSKKLDIHAKRLVHVVFSIGETPAHTQASGVSRVGAATSPTLPSGVPRIFTPCGYRIRSEYNARQLPKSWPVHREFERDGSHCVSFESTHCCGVRSCGLFILDVQVRTSVRRTSLAMRMRGDTPSPRCGVAAGAGPVLVRAVDARRADAMAISKIDRFYVNSEARRGRFDLKFQVEYSNTAVLERGHLKNNDTHLRHLKFMFSKAVTIRVALLYTNMRRDRTQQIHNHLQFLHVLGKPKRYDRKKNAVCGAQASDSSLRSSRTRMTAGTTSTKRIAPFAGRRDDIGDIGNIGVGRRAVDGFPQIFRDFGPDFSVKTGFRRPTTKAVAALGKCGRNENELINELIALKW</sequence>
<dbReference type="Proteomes" id="UP000299102">
    <property type="component" value="Unassembled WGS sequence"/>
</dbReference>
<dbReference type="AlphaFoldDB" id="A0A4C1YK73"/>
<reference evidence="2 3" key="1">
    <citation type="journal article" date="2019" name="Commun. Biol.">
        <title>The bagworm genome reveals a unique fibroin gene that provides high tensile strength.</title>
        <authorList>
            <person name="Kono N."/>
            <person name="Nakamura H."/>
            <person name="Ohtoshi R."/>
            <person name="Tomita M."/>
            <person name="Numata K."/>
            <person name="Arakawa K."/>
        </authorList>
    </citation>
    <scope>NUCLEOTIDE SEQUENCE [LARGE SCALE GENOMIC DNA]</scope>
</reference>
<evidence type="ECO:0000313" key="3">
    <source>
        <dbReference type="Proteomes" id="UP000299102"/>
    </source>
</evidence>
<evidence type="ECO:0000313" key="2">
    <source>
        <dbReference type="EMBL" id="GBP75384.1"/>
    </source>
</evidence>
<organism evidence="2 3">
    <name type="scientific">Eumeta variegata</name>
    <name type="common">Bagworm moth</name>
    <name type="synonym">Eumeta japonica</name>
    <dbReference type="NCBI Taxonomy" id="151549"/>
    <lineage>
        <taxon>Eukaryota</taxon>
        <taxon>Metazoa</taxon>
        <taxon>Ecdysozoa</taxon>
        <taxon>Arthropoda</taxon>
        <taxon>Hexapoda</taxon>
        <taxon>Insecta</taxon>
        <taxon>Pterygota</taxon>
        <taxon>Neoptera</taxon>
        <taxon>Endopterygota</taxon>
        <taxon>Lepidoptera</taxon>
        <taxon>Glossata</taxon>
        <taxon>Ditrysia</taxon>
        <taxon>Tineoidea</taxon>
        <taxon>Psychidae</taxon>
        <taxon>Oiketicinae</taxon>
        <taxon>Eumeta</taxon>
    </lineage>
</organism>
<accession>A0A4C1YK73</accession>
<feature type="compositionally biased region" description="Polar residues" evidence="1">
    <location>
        <begin position="129"/>
        <end position="140"/>
    </location>
</feature>
<keyword evidence="3" id="KW-1185">Reference proteome</keyword>
<feature type="region of interest" description="Disordered" evidence="1">
    <location>
        <begin position="63"/>
        <end position="102"/>
    </location>
</feature>
<feature type="region of interest" description="Disordered" evidence="1">
    <location>
        <begin position="119"/>
        <end position="166"/>
    </location>
</feature>
<comment type="caution">
    <text evidence="2">The sequence shown here is derived from an EMBL/GenBank/DDBJ whole genome shotgun (WGS) entry which is preliminary data.</text>
</comment>
<evidence type="ECO:0000256" key="1">
    <source>
        <dbReference type="SAM" id="MobiDB-lite"/>
    </source>
</evidence>
<feature type="compositionally biased region" description="Basic residues" evidence="1">
    <location>
        <begin position="81"/>
        <end position="91"/>
    </location>
</feature>
<proteinExistence type="predicted"/>
<name>A0A4C1YK73_EUMVA</name>
<protein>
    <submittedName>
        <fullName evidence="2">Uncharacterized protein</fullName>
    </submittedName>
</protein>
<gene>
    <name evidence="2" type="ORF">EVAR_34751_1</name>
</gene>
<dbReference type="EMBL" id="BGZK01001247">
    <property type="protein sequence ID" value="GBP75384.1"/>
    <property type="molecule type" value="Genomic_DNA"/>
</dbReference>